<reference evidence="11 12" key="1">
    <citation type="submission" date="2018-09" db="EMBL/GenBank/DDBJ databases">
        <title>YIM 75000 draft genome.</title>
        <authorList>
            <person name="Tang S."/>
            <person name="Feng Y."/>
        </authorList>
    </citation>
    <scope>NUCLEOTIDE SEQUENCE [LARGE SCALE GENOMIC DNA]</scope>
    <source>
        <strain evidence="11 12">YIM 75000</strain>
    </source>
</reference>
<evidence type="ECO:0000256" key="9">
    <source>
        <dbReference type="SAM" id="Phobius"/>
    </source>
</evidence>
<dbReference type="PANTHER" id="PTHR23501:SF197">
    <property type="entry name" value="COMD"/>
    <property type="match status" value="1"/>
</dbReference>
<evidence type="ECO:0000256" key="1">
    <source>
        <dbReference type="ARBA" id="ARBA00004651"/>
    </source>
</evidence>
<comment type="similarity">
    <text evidence="2">Belongs to the major facilitator superfamily. TCR/Tet family.</text>
</comment>
<keyword evidence="3" id="KW-0813">Transport</keyword>
<dbReference type="CDD" id="cd17502">
    <property type="entry name" value="MFS_Azr1_MDR_like"/>
    <property type="match status" value="1"/>
</dbReference>
<keyword evidence="4" id="KW-1003">Cell membrane</keyword>
<feature type="transmembrane region" description="Helical" evidence="9">
    <location>
        <begin position="414"/>
        <end position="438"/>
    </location>
</feature>
<dbReference type="GO" id="GO:0022857">
    <property type="term" value="F:transmembrane transporter activity"/>
    <property type="evidence" value="ECO:0007669"/>
    <property type="project" value="InterPro"/>
</dbReference>
<feature type="transmembrane region" description="Helical" evidence="9">
    <location>
        <begin position="68"/>
        <end position="87"/>
    </location>
</feature>
<organism evidence="11 12">
    <name type="scientific">Vallicoccus soli</name>
    <dbReference type="NCBI Taxonomy" id="2339232"/>
    <lineage>
        <taxon>Bacteria</taxon>
        <taxon>Bacillati</taxon>
        <taxon>Actinomycetota</taxon>
        <taxon>Actinomycetes</taxon>
        <taxon>Motilibacterales</taxon>
        <taxon>Vallicoccaceae</taxon>
        <taxon>Vallicoccus</taxon>
    </lineage>
</organism>
<dbReference type="PANTHER" id="PTHR23501">
    <property type="entry name" value="MAJOR FACILITATOR SUPERFAMILY"/>
    <property type="match status" value="1"/>
</dbReference>
<evidence type="ECO:0000313" key="12">
    <source>
        <dbReference type="Proteomes" id="UP000265614"/>
    </source>
</evidence>
<name>A0A3A3ZII5_9ACTN</name>
<sequence length="600" mass="61501">MAQSTIEAAQREAVAPGGSAQEPPQLTHRQILTVFTGLMLGMLVASLSQTIVGTALPTIVGELGGQDQLSWVVSATLLAATASTPVWGKLSDLYGRKTIFQSTIAIFLVGSLVSGFAQDMGMLIGSRALQGLGVGGIMAMTQAIMGDVTTPRERGRYQGYIGAVFGLSTVAGPLAGGFLVEHLSWRWCFWVGIPIGILALVVTERSLQFPFPRRQAAVDWWGALFIVGSVSALLLVLSLGGKEFAWASGWTAGLLAAAVALLVLAVRQERRTSEPIMPPHLFANHTFRITSLAGLVVGVAMFGAIIYLPQYLQVVRLQSPTASGLHTIPLMVGLLLASIGSGRVIVRTGRYKLFPVLGLLIAAAGLASLSLLEPDTSFWLVSASMFVTGSGIGLSMQVLVLATQNAVAREDLGVATSGATFWRSLGGAVGVSAFGALLTHRLGDTIPAQLAASGVPASQLQGGAPSLGSPAQIAALPEPLHTAVVVGFNEALQTTFLAAAPFALVGFLTVLFLRELPLRTGQAAAGAQQAADGGAPAGAAPGAGQALEGGDRQGDGAVDREAGATAVAGSPVGGDVQVRPGGPDERGPALAEGHPGAARR</sequence>
<evidence type="ECO:0000256" key="5">
    <source>
        <dbReference type="ARBA" id="ARBA00022692"/>
    </source>
</evidence>
<dbReference type="InterPro" id="IPR020846">
    <property type="entry name" value="MFS_dom"/>
</dbReference>
<evidence type="ECO:0000256" key="7">
    <source>
        <dbReference type="ARBA" id="ARBA00023136"/>
    </source>
</evidence>
<feature type="transmembrane region" description="Helical" evidence="9">
    <location>
        <begin position="244"/>
        <end position="266"/>
    </location>
</feature>
<feature type="transmembrane region" description="Helical" evidence="9">
    <location>
        <begin position="378"/>
        <end position="402"/>
    </location>
</feature>
<feature type="transmembrane region" description="Helical" evidence="9">
    <location>
        <begin position="328"/>
        <end position="346"/>
    </location>
</feature>
<feature type="domain" description="Major facilitator superfamily (MFS) profile" evidence="10">
    <location>
        <begin position="34"/>
        <end position="518"/>
    </location>
</feature>
<dbReference type="SUPFAM" id="SSF103473">
    <property type="entry name" value="MFS general substrate transporter"/>
    <property type="match status" value="2"/>
</dbReference>
<dbReference type="Gene3D" id="1.20.1250.20">
    <property type="entry name" value="MFS general substrate transporter like domains"/>
    <property type="match status" value="2"/>
</dbReference>
<evidence type="ECO:0000256" key="3">
    <source>
        <dbReference type="ARBA" id="ARBA00022448"/>
    </source>
</evidence>
<feature type="transmembrane region" description="Helical" evidence="9">
    <location>
        <begin position="160"/>
        <end position="178"/>
    </location>
</feature>
<feature type="compositionally biased region" description="Basic and acidic residues" evidence="8">
    <location>
        <begin position="549"/>
        <end position="562"/>
    </location>
</feature>
<keyword evidence="5 9" id="KW-0812">Transmembrane</keyword>
<dbReference type="PROSITE" id="PS50850">
    <property type="entry name" value="MFS"/>
    <property type="match status" value="1"/>
</dbReference>
<proteinExistence type="inferred from homology"/>
<protein>
    <submittedName>
        <fullName evidence="11">MFS transporter</fullName>
    </submittedName>
</protein>
<gene>
    <name evidence="11" type="ORF">D5H78_11710</name>
</gene>
<keyword evidence="12" id="KW-1185">Reference proteome</keyword>
<evidence type="ECO:0000256" key="2">
    <source>
        <dbReference type="ARBA" id="ARBA00007520"/>
    </source>
</evidence>
<feature type="transmembrane region" description="Helical" evidence="9">
    <location>
        <begin position="31"/>
        <end position="56"/>
    </location>
</feature>
<feature type="transmembrane region" description="Helical" evidence="9">
    <location>
        <begin position="99"/>
        <end position="117"/>
    </location>
</feature>
<evidence type="ECO:0000259" key="10">
    <source>
        <dbReference type="PROSITE" id="PS50850"/>
    </source>
</evidence>
<dbReference type="InterPro" id="IPR011701">
    <property type="entry name" value="MFS"/>
</dbReference>
<feature type="compositionally biased region" description="Low complexity" evidence="8">
    <location>
        <begin position="527"/>
        <end position="546"/>
    </location>
</feature>
<dbReference type="GO" id="GO:0005886">
    <property type="term" value="C:plasma membrane"/>
    <property type="evidence" value="ECO:0007669"/>
    <property type="project" value="UniProtKB-SubCell"/>
</dbReference>
<dbReference type="PRINTS" id="PR01036">
    <property type="entry name" value="TCRTETB"/>
</dbReference>
<comment type="caution">
    <text evidence="11">The sequence shown here is derived from an EMBL/GenBank/DDBJ whole genome shotgun (WGS) entry which is preliminary data.</text>
</comment>
<dbReference type="RefSeq" id="WP_119950679.1">
    <property type="nucleotide sequence ID" value="NZ_QZEZ01000005.1"/>
</dbReference>
<dbReference type="OrthoDB" id="7375466at2"/>
<feature type="transmembrane region" description="Helical" evidence="9">
    <location>
        <begin position="216"/>
        <end position="238"/>
    </location>
</feature>
<comment type="subcellular location">
    <subcellularLocation>
        <location evidence="1">Cell membrane</location>
        <topology evidence="1">Multi-pass membrane protein</topology>
    </subcellularLocation>
</comment>
<feature type="transmembrane region" description="Helical" evidence="9">
    <location>
        <begin position="129"/>
        <end position="148"/>
    </location>
</feature>
<dbReference type="Pfam" id="PF07690">
    <property type="entry name" value="MFS_1"/>
    <property type="match status" value="2"/>
</dbReference>
<feature type="transmembrane region" description="Helical" evidence="9">
    <location>
        <begin position="353"/>
        <end position="372"/>
    </location>
</feature>
<feature type="region of interest" description="Disordered" evidence="8">
    <location>
        <begin position="527"/>
        <end position="600"/>
    </location>
</feature>
<keyword evidence="6 9" id="KW-1133">Transmembrane helix</keyword>
<dbReference type="AlphaFoldDB" id="A0A3A3ZII5"/>
<feature type="transmembrane region" description="Helical" evidence="9">
    <location>
        <begin position="287"/>
        <end position="308"/>
    </location>
</feature>
<feature type="transmembrane region" description="Helical" evidence="9">
    <location>
        <begin position="184"/>
        <end position="204"/>
    </location>
</feature>
<feature type="region of interest" description="Disordered" evidence="8">
    <location>
        <begin position="1"/>
        <end position="22"/>
    </location>
</feature>
<evidence type="ECO:0000256" key="6">
    <source>
        <dbReference type="ARBA" id="ARBA00022989"/>
    </source>
</evidence>
<evidence type="ECO:0000313" key="11">
    <source>
        <dbReference type="EMBL" id="RJK95326.1"/>
    </source>
</evidence>
<accession>A0A3A3ZII5</accession>
<evidence type="ECO:0000256" key="8">
    <source>
        <dbReference type="SAM" id="MobiDB-lite"/>
    </source>
</evidence>
<dbReference type="FunFam" id="1.20.1720.10:FF:000004">
    <property type="entry name" value="EmrB/QacA family drug resistance transporter"/>
    <property type="match status" value="1"/>
</dbReference>
<evidence type="ECO:0000256" key="4">
    <source>
        <dbReference type="ARBA" id="ARBA00022475"/>
    </source>
</evidence>
<keyword evidence="7 9" id="KW-0472">Membrane</keyword>
<dbReference type="InterPro" id="IPR036259">
    <property type="entry name" value="MFS_trans_sf"/>
</dbReference>
<dbReference type="EMBL" id="QZEZ01000005">
    <property type="protein sequence ID" value="RJK95326.1"/>
    <property type="molecule type" value="Genomic_DNA"/>
</dbReference>
<feature type="transmembrane region" description="Helical" evidence="9">
    <location>
        <begin position="495"/>
        <end position="513"/>
    </location>
</feature>
<dbReference type="Proteomes" id="UP000265614">
    <property type="component" value="Unassembled WGS sequence"/>
</dbReference>